<dbReference type="SUPFAM" id="SSF56672">
    <property type="entry name" value="DNA/RNA polymerases"/>
    <property type="match status" value="1"/>
</dbReference>
<comment type="caution">
    <text evidence="4">The sequence shown here is derived from an EMBL/GenBank/DDBJ whole genome shotgun (WGS) entry which is preliminary data.</text>
</comment>
<gene>
    <name evidence="4" type="ORF">Tco_1081364</name>
</gene>
<dbReference type="InterPro" id="IPR043502">
    <property type="entry name" value="DNA/RNA_pol_sf"/>
</dbReference>
<dbReference type="InterPro" id="IPR005162">
    <property type="entry name" value="Retrotrans_gag_dom"/>
</dbReference>
<dbReference type="EMBL" id="BQNB010020117">
    <property type="protein sequence ID" value="GJT92519.1"/>
    <property type="molecule type" value="Genomic_DNA"/>
</dbReference>
<name>A0ABQ5HYN1_9ASTR</name>
<dbReference type="InterPro" id="IPR051320">
    <property type="entry name" value="Viral_Replic_Matur_Polypro"/>
</dbReference>
<dbReference type="Gene3D" id="3.30.70.270">
    <property type="match status" value="2"/>
</dbReference>
<evidence type="ECO:0000313" key="4">
    <source>
        <dbReference type="EMBL" id="GJT92519.1"/>
    </source>
</evidence>
<sequence length="700" mass="80266">MPFGLCNAPTTFQRCMLAIFNDMIKESVEVFMDDFSVFGNSFDHCLNNLDTMLERCKYANLILNWEKCHFMVNEGIVLGHKVSGARLEVDRAKINVISKLLPPTNVKGIRSFLGHVGFYRRSLKTKISRPLTKLLEKDTPFKFNDECHKAFNSLKEKLTCTPVIVSPNWNLPFELMCDASDFAVGAILGQKDGDVDDNFLGETLMEITMNDTPWFTDFANYLMDDVIPKGMTYQQKNKFFSDLKNYFWEDPYLFKVCLDGSLKDIQSSKGSKYKCFYPLEDMLEEKRGLKLKMTKSSEALQEFRSSRKHFKTLSLDKSRLPNFDLFSNQEEYSEEEVAKTMEETMEKYMSKTRADYGLGIARPKIEDMDSFELKGQFLKELHDNTFSGSNHEDANEHIGKVLEIVDLFHIPNITIYQVMLRAFPVSLIGATSRWIRNKPSGSITTWEDLKKKNLSKYCPPTRTAKKKEEINNFYQEPDENLYQAYERFKELLMKCTQHYLTEMHEVVLFYNGLDVPTRQILDSRGAIPSKTAVDAKVPTTPKIVHSRKKGKPLKNLTTLNSVHLLKEGGYSATAPGFYQRNNANPSQMSKVLQERGFGSLPSSTKTNSRDHVKSISIIIKADSYPIRRMGSSKYALSTGQNYTLVYETKRMTIPFPSRLNGYYYEEKKGSYGPQFSEAYSEASHVNKSIPKKEKAHGVSL</sequence>
<reference evidence="4" key="1">
    <citation type="journal article" date="2022" name="Int. J. Mol. Sci.">
        <title>Draft Genome of Tanacetum Coccineum: Genomic Comparison of Closely Related Tanacetum-Family Plants.</title>
        <authorList>
            <person name="Yamashiro T."/>
            <person name="Shiraishi A."/>
            <person name="Nakayama K."/>
            <person name="Satake H."/>
        </authorList>
    </citation>
    <scope>NUCLEOTIDE SEQUENCE</scope>
</reference>
<evidence type="ECO:0000259" key="1">
    <source>
        <dbReference type="Pfam" id="PF00078"/>
    </source>
</evidence>
<protein>
    <submittedName>
        <fullName evidence="4">Reverse transcriptase domain-containing protein</fullName>
    </submittedName>
</protein>
<dbReference type="InterPro" id="IPR041577">
    <property type="entry name" value="RT_RNaseH_2"/>
</dbReference>
<evidence type="ECO:0000259" key="3">
    <source>
        <dbReference type="Pfam" id="PF17919"/>
    </source>
</evidence>
<feature type="domain" description="Reverse transcriptase" evidence="1">
    <location>
        <begin position="1"/>
        <end position="81"/>
    </location>
</feature>
<evidence type="ECO:0000313" key="5">
    <source>
        <dbReference type="Proteomes" id="UP001151760"/>
    </source>
</evidence>
<proteinExistence type="predicted"/>
<reference evidence="4" key="2">
    <citation type="submission" date="2022-01" db="EMBL/GenBank/DDBJ databases">
        <authorList>
            <person name="Yamashiro T."/>
            <person name="Shiraishi A."/>
            <person name="Satake H."/>
            <person name="Nakayama K."/>
        </authorList>
    </citation>
    <scope>NUCLEOTIDE SEQUENCE</scope>
</reference>
<keyword evidence="4" id="KW-0695">RNA-directed DNA polymerase</keyword>
<dbReference type="Pfam" id="PF17919">
    <property type="entry name" value="RT_RNaseH_2"/>
    <property type="match status" value="1"/>
</dbReference>
<dbReference type="Pfam" id="PF03732">
    <property type="entry name" value="Retrotrans_gag"/>
    <property type="match status" value="1"/>
</dbReference>
<keyword evidence="4" id="KW-0808">Transferase</keyword>
<dbReference type="CDD" id="cd01647">
    <property type="entry name" value="RT_LTR"/>
    <property type="match status" value="1"/>
</dbReference>
<dbReference type="PANTHER" id="PTHR33064:SF39">
    <property type="match status" value="1"/>
</dbReference>
<evidence type="ECO:0000259" key="2">
    <source>
        <dbReference type="Pfam" id="PF03732"/>
    </source>
</evidence>
<dbReference type="Proteomes" id="UP001151760">
    <property type="component" value="Unassembled WGS sequence"/>
</dbReference>
<feature type="domain" description="Retrotransposon gag" evidence="2">
    <location>
        <begin position="422"/>
        <end position="514"/>
    </location>
</feature>
<keyword evidence="4" id="KW-0548">Nucleotidyltransferase</keyword>
<feature type="domain" description="Reverse transcriptase/retrotransposon-derived protein RNase H-like" evidence="3">
    <location>
        <begin position="143"/>
        <end position="194"/>
    </location>
</feature>
<dbReference type="InterPro" id="IPR043128">
    <property type="entry name" value="Rev_trsase/Diguanyl_cyclase"/>
</dbReference>
<keyword evidence="5" id="KW-1185">Reference proteome</keyword>
<dbReference type="Pfam" id="PF00078">
    <property type="entry name" value="RVT_1"/>
    <property type="match status" value="1"/>
</dbReference>
<dbReference type="PANTHER" id="PTHR33064">
    <property type="entry name" value="POL PROTEIN"/>
    <property type="match status" value="1"/>
</dbReference>
<organism evidence="4 5">
    <name type="scientific">Tanacetum coccineum</name>
    <dbReference type="NCBI Taxonomy" id="301880"/>
    <lineage>
        <taxon>Eukaryota</taxon>
        <taxon>Viridiplantae</taxon>
        <taxon>Streptophyta</taxon>
        <taxon>Embryophyta</taxon>
        <taxon>Tracheophyta</taxon>
        <taxon>Spermatophyta</taxon>
        <taxon>Magnoliopsida</taxon>
        <taxon>eudicotyledons</taxon>
        <taxon>Gunneridae</taxon>
        <taxon>Pentapetalae</taxon>
        <taxon>asterids</taxon>
        <taxon>campanulids</taxon>
        <taxon>Asterales</taxon>
        <taxon>Asteraceae</taxon>
        <taxon>Asteroideae</taxon>
        <taxon>Anthemideae</taxon>
        <taxon>Anthemidinae</taxon>
        <taxon>Tanacetum</taxon>
    </lineage>
</organism>
<dbReference type="InterPro" id="IPR000477">
    <property type="entry name" value="RT_dom"/>
</dbReference>
<dbReference type="GO" id="GO:0003964">
    <property type="term" value="F:RNA-directed DNA polymerase activity"/>
    <property type="evidence" value="ECO:0007669"/>
    <property type="project" value="UniProtKB-KW"/>
</dbReference>
<accession>A0ABQ5HYN1</accession>